<protein>
    <submittedName>
        <fullName evidence="1">Uncharacterized protein</fullName>
    </submittedName>
</protein>
<proteinExistence type="predicted"/>
<organism evidence="1 2">
    <name type="scientific">Ornithinimicrobium pekingense</name>
    <dbReference type="NCBI Taxonomy" id="384677"/>
    <lineage>
        <taxon>Bacteria</taxon>
        <taxon>Bacillati</taxon>
        <taxon>Actinomycetota</taxon>
        <taxon>Actinomycetes</taxon>
        <taxon>Micrococcales</taxon>
        <taxon>Ornithinimicrobiaceae</taxon>
        <taxon>Ornithinimicrobium</taxon>
    </lineage>
</organism>
<gene>
    <name evidence="1" type="ORF">GCM10011509_24740</name>
</gene>
<evidence type="ECO:0000313" key="1">
    <source>
        <dbReference type="EMBL" id="GGK75112.1"/>
    </source>
</evidence>
<sequence>MMAERLEDDSGWTTVEEHHTALLNLHARVRDPDLPPGFRRAPTGQALHTLARASLEQVPVSARVGVLGDLARGGFPDWESAEPQYRELAASVAGARSGVQADRLLDDLKLSTSEAVPFSTTPSGQALPHHETAFVGEDVCTVRTVDVGGLRATWVYSEFETDAAFADVADWVDPRSWPRRGPMLFKGMEVVGSQAPVDLPAPPRGDEHWHGIFHEEVQLVRRVDTLLHCDYWCESGRSAGMTYDLALSLDDQIDVDRGFLSVVDVGGVRQVRALKIVGFREDLWDDLARLVCPFWTDWVRAAVEGGQSSRPAGGEEEPHTPGTTMNCSWLEPAEEWIDFLGDSSRTYVSLLDEMAGEAMRPDVRAADLARHQRRIFSQLAKDWSQAWMHGITALAQVADEGLERGIAPPGRTGGGAAARAHAFTGGGGARPAGVEGTVIPLGVPAGQEVPAPVVSDLVAIEAGAARIPAGAVTTTVEPLGQGHAVRLQVQAAAWSPGLYVGEVTLPGGAPVPVQLYVSRSTEV</sequence>
<accession>A0ABQ2FCC6</accession>
<comment type="caution">
    <text evidence="1">The sequence shown here is derived from an EMBL/GenBank/DDBJ whole genome shotgun (WGS) entry which is preliminary data.</text>
</comment>
<keyword evidence="2" id="KW-1185">Reference proteome</keyword>
<dbReference type="EMBL" id="BMLB01000005">
    <property type="protein sequence ID" value="GGK75112.1"/>
    <property type="molecule type" value="Genomic_DNA"/>
</dbReference>
<dbReference type="RefSeq" id="WP_022921780.1">
    <property type="nucleotide sequence ID" value="NZ_BMLB01000005.1"/>
</dbReference>
<reference evidence="2" key="1">
    <citation type="journal article" date="2019" name="Int. J. Syst. Evol. Microbiol.">
        <title>The Global Catalogue of Microorganisms (GCM) 10K type strain sequencing project: providing services to taxonomists for standard genome sequencing and annotation.</title>
        <authorList>
            <consortium name="The Broad Institute Genomics Platform"/>
            <consortium name="The Broad Institute Genome Sequencing Center for Infectious Disease"/>
            <person name="Wu L."/>
            <person name="Ma J."/>
        </authorList>
    </citation>
    <scope>NUCLEOTIDE SEQUENCE [LARGE SCALE GENOMIC DNA]</scope>
    <source>
        <strain evidence="2">CGMCC 1.5362</strain>
    </source>
</reference>
<evidence type="ECO:0000313" key="2">
    <source>
        <dbReference type="Proteomes" id="UP000662111"/>
    </source>
</evidence>
<name>A0ABQ2FCC6_9MICO</name>
<dbReference type="Proteomes" id="UP000662111">
    <property type="component" value="Unassembled WGS sequence"/>
</dbReference>